<evidence type="ECO:0000313" key="4">
    <source>
        <dbReference type="EMBL" id="EAQ14818.1"/>
    </source>
</evidence>
<dbReference type="PANTHER" id="PTHR11579">
    <property type="entry name" value="PROTEIN-L-ISOASPARTATE O-METHYLTRANSFERASE"/>
    <property type="match status" value="1"/>
</dbReference>
<gene>
    <name evidence="4" type="ORF">RB2654_19583</name>
</gene>
<protein>
    <recommendedName>
        <fullName evidence="2">Protein-L-isoaspartate O-methyltransferase</fullName>
    </recommendedName>
    <alternativeName>
        <fullName evidence="3">Protein L-isoaspartyl methyltransferase</fullName>
    </alternativeName>
</protein>
<comment type="caution">
    <text evidence="4">The sequence shown here is derived from an EMBL/GenBank/DDBJ whole genome shotgun (WGS) entry which is preliminary data.</text>
</comment>
<dbReference type="HOGENOM" id="CLU_055432_2_1_5"/>
<evidence type="ECO:0000313" key="5">
    <source>
        <dbReference type="Proteomes" id="UP000002931"/>
    </source>
</evidence>
<dbReference type="Proteomes" id="UP000002931">
    <property type="component" value="Unassembled WGS sequence"/>
</dbReference>
<dbReference type="GO" id="GO:0032259">
    <property type="term" value="P:methylation"/>
    <property type="evidence" value="ECO:0007669"/>
    <property type="project" value="UniProtKB-KW"/>
</dbReference>
<dbReference type="PANTHER" id="PTHR11579:SF18">
    <property type="entry name" value="PROTEIN-L-ISOASPARTATE O-METHYLTRANSFERASE"/>
    <property type="match status" value="1"/>
</dbReference>
<keyword evidence="5" id="KW-1185">Reference proteome</keyword>
<comment type="similarity">
    <text evidence="1">Belongs to the methyltransferase superfamily. L-isoaspartyl/D-aspartyl protein methyltransferase family.</text>
</comment>
<sequence>MSDFQTRRTMMVDTQVRPSDVTKYPIIDAMLTVPREDFVPDDQREAAYTETQIELAPGRVMLEPRSFAKILDALSIQPTELVLTVGAGLGYGAAVLARLADFVVAVEEDDGLAGEAEGRLASDGVDNVAVIKAPLVDGAAKHGPYDVILIEGAVETLPATLTDQLRENGRIAALFTEGNLGIVKVGYKIDGAVNWRFAFNASAPVLPGFTKTKDFAL</sequence>
<dbReference type="Gene3D" id="3.40.50.150">
    <property type="entry name" value="Vaccinia Virus protein VP39"/>
    <property type="match status" value="1"/>
</dbReference>
<evidence type="ECO:0000256" key="1">
    <source>
        <dbReference type="ARBA" id="ARBA00005369"/>
    </source>
</evidence>
<accession>A3VA77</accession>
<dbReference type="InterPro" id="IPR029063">
    <property type="entry name" value="SAM-dependent_MTases_sf"/>
</dbReference>
<keyword evidence="4" id="KW-0489">Methyltransferase</keyword>
<evidence type="ECO:0000256" key="3">
    <source>
        <dbReference type="ARBA" id="ARBA00030757"/>
    </source>
</evidence>
<organism evidence="4 5">
    <name type="scientific">Maritimibacter alkaliphilus HTCC2654</name>
    <dbReference type="NCBI Taxonomy" id="314271"/>
    <lineage>
        <taxon>Bacteria</taxon>
        <taxon>Pseudomonadati</taxon>
        <taxon>Pseudomonadota</taxon>
        <taxon>Alphaproteobacteria</taxon>
        <taxon>Rhodobacterales</taxon>
        <taxon>Roseobacteraceae</taxon>
        <taxon>Maritimibacter</taxon>
    </lineage>
</organism>
<dbReference type="SUPFAM" id="SSF53335">
    <property type="entry name" value="S-adenosyl-L-methionine-dependent methyltransferases"/>
    <property type="match status" value="1"/>
</dbReference>
<dbReference type="InterPro" id="IPR000682">
    <property type="entry name" value="PCMT"/>
</dbReference>
<dbReference type="eggNOG" id="COG2518">
    <property type="taxonomic scope" value="Bacteria"/>
</dbReference>
<evidence type="ECO:0000256" key="2">
    <source>
        <dbReference type="ARBA" id="ARBA00013346"/>
    </source>
</evidence>
<reference evidence="4 5" key="1">
    <citation type="journal article" date="2010" name="J. Bacteriol.">
        <title>Genome sequences of Pelagibaca bermudensis HTCC2601T and Maritimibacter alkaliphilus HTCC2654T, the type strains of two marine Roseobacter genera.</title>
        <authorList>
            <person name="Thrash J.C."/>
            <person name="Cho J.C."/>
            <person name="Ferriera S."/>
            <person name="Johnson J."/>
            <person name="Vergin K.L."/>
            <person name="Giovannoni S.J."/>
        </authorList>
    </citation>
    <scope>NUCLEOTIDE SEQUENCE [LARGE SCALE GENOMIC DNA]</scope>
    <source>
        <strain evidence="4 5">HTCC2654</strain>
    </source>
</reference>
<dbReference type="GO" id="GO:0005737">
    <property type="term" value="C:cytoplasm"/>
    <property type="evidence" value="ECO:0007669"/>
    <property type="project" value="TreeGrafter"/>
</dbReference>
<proteinExistence type="inferred from homology"/>
<name>A3VA77_9RHOB</name>
<dbReference type="GO" id="GO:0004719">
    <property type="term" value="F:protein-L-isoaspartate (D-aspartate) O-methyltransferase activity"/>
    <property type="evidence" value="ECO:0007669"/>
    <property type="project" value="InterPro"/>
</dbReference>
<dbReference type="Pfam" id="PF01135">
    <property type="entry name" value="PCMT"/>
    <property type="match status" value="1"/>
</dbReference>
<dbReference type="CDD" id="cd02440">
    <property type="entry name" value="AdoMet_MTases"/>
    <property type="match status" value="1"/>
</dbReference>
<dbReference type="OrthoDB" id="9798496at2"/>
<dbReference type="AlphaFoldDB" id="A3VA77"/>
<keyword evidence="4" id="KW-0808">Transferase</keyword>
<dbReference type="RefSeq" id="WP_008334718.1">
    <property type="nucleotide sequence ID" value="NZ_CH902578.1"/>
</dbReference>
<dbReference type="EMBL" id="AAMT01000001">
    <property type="protein sequence ID" value="EAQ14818.1"/>
    <property type="molecule type" value="Genomic_DNA"/>
</dbReference>
<dbReference type="STRING" id="314271.RB2654_19583"/>